<dbReference type="Pfam" id="PF00083">
    <property type="entry name" value="Sugar_tr"/>
    <property type="match status" value="2"/>
</dbReference>
<reference evidence="11" key="1">
    <citation type="journal article" date="2014" name="Environ. Microbiol.">
        <title>Comparative genomics of the marine bacterial genus Glaciecola reveals the high degree of genomic diversity and genomic characteristic for cold adaptation.</title>
        <authorList>
            <person name="Qin Q.L."/>
            <person name="Xie B.B."/>
            <person name="Yu Y."/>
            <person name="Shu Y.L."/>
            <person name="Rong J.C."/>
            <person name="Zhang Y.J."/>
            <person name="Zhao D.L."/>
            <person name="Chen X.L."/>
            <person name="Zhang X.Y."/>
            <person name="Chen B."/>
            <person name="Zhou B.C."/>
            <person name="Zhang Y.Z."/>
        </authorList>
    </citation>
    <scope>NUCLEOTIDE SEQUENCE [LARGE SCALE GENOMIC DNA]</scope>
    <source>
        <strain evidence="11">ACAM 615</strain>
    </source>
</reference>
<organism evidence="10 11">
    <name type="scientific">Brumicola pallidula DSM 14239 = ACAM 615</name>
    <dbReference type="NCBI Taxonomy" id="1121922"/>
    <lineage>
        <taxon>Bacteria</taxon>
        <taxon>Pseudomonadati</taxon>
        <taxon>Pseudomonadota</taxon>
        <taxon>Gammaproteobacteria</taxon>
        <taxon>Alteromonadales</taxon>
        <taxon>Alteromonadaceae</taxon>
        <taxon>Brumicola</taxon>
    </lineage>
</organism>
<proteinExistence type="inferred from homology"/>
<evidence type="ECO:0000313" key="10">
    <source>
        <dbReference type="EMBL" id="GAC27008.1"/>
    </source>
</evidence>
<keyword evidence="11" id="KW-1185">Reference proteome</keyword>
<dbReference type="STRING" id="1121922.GCA_000428905_02554"/>
<feature type="transmembrane region" description="Helical" evidence="8">
    <location>
        <begin position="485"/>
        <end position="507"/>
    </location>
</feature>
<dbReference type="GO" id="GO:0016020">
    <property type="term" value="C:membrane"/>
    <property type="evidence" value="ECO:0007669"/>
    <property type="project" value="UniProtKB-SubCell"/>
</dbReference>
<feature type="transmembrane region" description="Helical" evidence="8">
    <location>
        <begin position="44"/>
        <end position="66"/>
    </location>
</feature>
<evidence type="ECO:0000256" key="6">
    <source>
        <dbReference type="ARBA" id="ARBA00023136"/>
    </source>
</evidence>
<evidence type="ECO:0000256" key="5">
    <source>
        <dbReference type="ARBA" id="ARBA00022989"/>
    </source>
</evidence>
<comment type="similarity">
    <text evidence="2 7">Belongs to the major facilitator superfamily. Sugar transporter (TC 2.A.1.1) family.</text>
</comment>
<keyword evidence="3 7" id="KW-0813">Transport</keyword>
<comment type="subcellular location">
    <subcellularLocation>
        <location evidence="1">Membrane</location>
        <topology evidence="1">Multi-pass membrane protein</topology>
    </subcellularLocation>
</comment>
<gene>
    <name evidence="10" type="ORF">GPAL_0127</name>
</gene>
<feature type="transmembrane region" description="Helical" evidence="8">
    <location>
        <begin position="7"/>
        <end position="32"/>
    </location>
</feature>
<sequence>MSKSVYFAIVVALGGFVFGFDASVISGVVGFVTTEFKLNDWQQGFVVSSPTLGALFGSLFAGFFADMFGRKKVIIAIAFLYVVSAIFSALAVSYSMLVTARIIGGIAFASLVVAPIYIAEISPAKIRGKMISINQLNIVIGLSVAYFVNYYLLQLSTSPVAWVSALGIENNVWRWMLGFEIIPASIFFALLFTIPESPRWLALNNRETQAKSVLLMLNAKNTTAPSMTSEQADTFIEEIKADRNVAAQGKADSIFNLLQSLFSKKMRFVLLVGLVVAICQQATGVNAIYFYAPSIFEQSGVGQNAAFSQAIWVGVINVVFTIVAMLLIDRLGRKPLMLIGLAGVFISMSIASYGFHNASYQLTETSIQSIESQDHKSKLMPILGKTFSNDVSFKNATIALLGEDDAREHQSVLIEAAVTINSVIVLIGILGFVASFAVSLGPVMWVLLAEILPNRLRGVGIACIGAVNSAVSFSVQLLFPWELANLGTATTFLIYGLLAIVGFVLIYKMLPETKGRSLEEIEGVFGLR</sequence>
<dbReference type="AlphaFoldDB" id="K6ZDG4"/>
<evidence type="ECO:0000256" key="7">
    <source>
        <dbReference type="RuleBase" id="RU003346"/>
    </source>
</evidence>
<feature type="transmembrane region" description="Helical" evidence="8">
    <location>
        <begin position="268"/>
        <end position="290"/>
    </location>
</feature>
<dbReference type="PRINTS" id="PR00171">
    <property type="entry name" value="SUGRTRNSPORT"/>
</dbReference>
<dbReference type="NCBIfam" id="TIGR00879">
    <property type="entry name" value="SP"/>
    <property type="match status" value="1"/>
</dbReference>
<dbReference type="PROSITE" id="PS50850">
    <property type="entry name" value="MFS"/>
    <property type="match status" value="1"/>
</dbReference>
<dbReference type="Proteomes" id="UP000006251">
    <property type="component" value="Unassembled WGS sequence"/>
</dbReference>
<name>K6ZDG4_9ALTE</name>
<dbReference type="InterPro" id="IPR036259">
    <property type="entry name" value="MFS_trans_sf"/>
</dbReference>
<accession>K6ZDG4</accession>
<dbReference type="InterPro" id="IPR005828">
    <property type="entry name" value="MFS_sugar_transport-like"/>
</dbReference>
<feature type="transmembrane region" description="Helical" evidence="8">
    <location>
        <begin position="172"/>
        <end position="194"/>
    </location>
</feature>
<dbReference type="PROSITE" id="PS00216">
    <property type="entry name" value="SUGAR_TRANSPORT_1"/>
    <property type="match status" value="2"/>
</dbReference>
<feature type="transmembrane region" description="Helical" evidence="8">
    <location>
        <begin position="73"/>
        <end position="92"/>
    </location>
</feature>
<keyword evidence="5 8" id="KW-1133">Transmembrane helix</keyword>
<dbReference type="PANTHER" id="PTHR48020">
    <property type="entry name" value="PROTON MYO-INOSITOL COTRANSPORTER"/>
    <property type="match status" value="1"/>
</dbReference>
<evidence type="ECO:0000256" key="4">
    <source>
        <dbReference type="ARBA" id="ARBA00022692"/>
    </source>
</evidence>
<keyword evidence="6 8" id="KW-0472">Membrane</keyword>
<evidence type="ECO:0000256" key="1">
    <source>
        <dbReference type="ARBA" id="ARBA00004141"/>
    </source>
</evidence>
<feature type="transmembrane region" description="Helical" evidence="8">
    <location>
        <begin position="423"/>
        <end position="447"/>
    </location>
</feature>
<dbReference type="InterPro" id="IPR050814">
    <property type="entry name" value="Myo-inositol_Transporter"/>
</dbReference>
<dbReference type="InterPro" id="IPR020846">
    <property type="entry name" value="MFS_dom"/>
</dbReference>
<feature type="transmembrane region" description="Helical" evidence="8">
    <location>
        <begin position="335"/>
        <end position="355"/>
    </location>
</feature>
<feature type="transmembrane region" description="Helical" evidence="8">
    <location>
        <begin position="98"/>
        <end position="119"/>
    </location>
</feature>
<evidence type="ECO:0000256" key="2">
    <source>
        <dbReference type="ARBA" id="ARBA00010992"/>
    </source>
</evidence>
<dbReference type="InterPro" id="IPR005829">
    <property type="entry name" value="Sugar_transporter_CS"/>
</dbReference>
<feature type="transmembrane region" description="Helical" evidence="8">
    <location>
        <begin position="310"/>
        <end position="328"/>
    </location>
</feature>
<dbReference type="InterPro" id="IPR003663">
    <property type="entry name" value="Sugar/inositol_transpt"/>
</dbReference>
<dbReference type="Gene3D" id="1.20.1250.20">
    <property type="entry name" value="MFS general substrate transporter like domains"/>
    <property type="match status" value="2"/>
</dbReference>
<feature type="domain" description="Major facilitator superfamily (MFS) profile" evidence="9">
    <location>
        <begin position="7"/>
        <end position="514"/>
    </location>
</feature>
<dbReference type="OrthoDB" id="5368493at2"/>
<evidence type="ECO:0000259" key="9">
    <source>
        <dbReference type="PROSITE" id="PS50850"/>
    </source>
</evidence>
<feature type="transmembrane region" description="Helical" evidence="8">
    <location>
        <begin position="131"/>
        <end position="152"/>
    </location>
</feature>
<dbReference type="EMBL" id="BAEQ01000004">
    <property type="protein sequence ID" value="GAC27008.1"/>
    <property type="molecule type" value="Genomic_DNA"/>
</dbReference>
<dbReference type="SUPFAM" id="SSF103473">
    <property type="entry name" value="MFS general substrate transporter"/>
    <property type="match status" value="1"/>
</dbReference>
<evidence type="ECO:0000313" key="11">
    <source>
        <dbReference type="Proteomes" id="UP000006251"/>
    </source>
</evidence>
<protein>
    <submittedName>
        <fullName evidence="10">MFS transporter</fullName>
    </submittedName>
</protein>
<keyword evidence="4 8" id="KW-0812">Transmembrane</keyword>
<dbReference type="PANTHER" id="PTHR48020:SF12">
    <property type="entry name" value="PROTON MYO-INOSITOL COTRANSPORTER"/>
    <property type="match status" value="1"/>
</dbReference>
<comment type="caution">
    <text evidence="10">The sequence shown here is derived from an EMBL/GenBank/DDBJ whole genome shotgun (WGS) entry which is preliminary data.</text>
</comment>
<dbReference type="GO" id="GO:0022857">
    <property type="term" value="F:transmembrane transporter activity"/>
    <property type="evidence" value="ECO:0007669"/>
    <property type="project" value="InterPro"/>
</dbReference>
<evidence type="ECO:0000256" key="3">
    <source>
        <dbReference type="ARBA" id="ARBA00022448"/>
    </source>
</evidence>
<evidence type="ECO:0000256" key="8">
    <source>
        <dbReference type="SAM" id="Phobius"/>
    </source>
</evidence>
<feature type="transmembrane region" description="Helical" evidence="8">
    <location>
        <begin position="459"/>
        <end position="479"/>
    </location>
</feature>
<dbReference type="RefSeq" id="WP_006008139.1">
    <property type="nucleotide sequence ID" value="NZ_AUAV01000013.1"/>
</dbReference>